<keyword evidence="3" id="KW-1185">Reference proteome</keyword>
<protein>
    <submittedName>
        <fullName evidence="2">Uncharacterized protein</fullName>
    </submittedName>
</protein>
<comment type="caution">
    <text evidence="2">The sequence shown here is derived from an EMBL/GenBank/DDBJ whole genome shotgun (WGS) entry which is preliminary data.</text>
</comment>
<reference evidence="2 3" key="1">
    <citation type="journal article" date="2018" name="Evol. Lett.">
        <title>Horizontal gene cluster transfer increased hallucinogenic mushroom diversity.</title>
        <authorList>
            <person name="Reynolds H.T."/>
            <person name="Vijayakumar V."/>
            <person name="Gluck-Thaler E."/>
            <person name="Korotkin H.B."/>
            <person name="Matheny P.B."/>
            <person name="Slot J.C."/>
        </authorList>
    </citation>
    <scope>NUCLEOTIDE SEQUENCE [LARGE SCALE GENOMIC DNA]</scope>
    <source>
        <strain evidence="2 3">SRW20</strain>
    </source>
</reference>
<proteinExistence type="predicted"/>
<feature type="chain" id="PRO_5019151749" evidence="1">
    <location>
        <begin position="24"/>
        <end position="386"/>
    </location>
</feature>
<evidence type="ECO:0000256" key="1">
    <source>
        <dbReference type="SAM" id="SignalP"/>
    </source>
</evidence>
<dbReference type="InParanoid" id="A0A409WK44"/>
<organism evidence="2 3">
    <name type="scientific">Gymnopilus dilepis</name>
    <dbReference type="NCBI Taxonomy" id="231916"/>
    <lineage>
        <taxon>Eukaryota</taxon>
        <taxon>Fungi</taxon>
        <taxon>Dikarya</taxon>
        <taxon>Basidiomycota</taxon>
        <taxon>Agaricomycotina</taxon>
        <taxon>Agaricomycetes</taxon>
        <taxon>Agaricomycetidae</taxon>
        <taxon>Agaricales</taxon>
        <taxon>Agaricineae</taxon>
        <taxon>Hymenogastraceae</taxon>
        <taxon>Gymnopilus</taxon>
    </lineage>
</organism>
<dbReference type="EMBL" id="NHYE01005036">
    <property type="protein sequence ID" value="PPQ78800.1"/>
    <property type="molecule type" value="Genomic_DNA"/>
</dbReference>
<keyword evidence="1" id="KW-0732">Signal</keyword>
<dbReference type="AlphaFoldDB" id="A0A409WK44"/>
<dbReference type="Proteomes" id="UP000284706">
    <property type="component" value="Unassembled WGS sequence"/>
</dbReference>
<sequence length="386" mass="41418">MVNLLRLTQLGVSVFLFASTALSIPIPHLPALGELVHHDPNHPSTAPGTRLHGQPFHPHITVGFNAQGEPLLSPVLHQGQYAPDRHGPSVPAHQVGISSLVGHGHVLLDPVAAHPHAIRPAPGLHSGKIVDEDHMKTIQRAHHQAIADAHRSVRNAHEDAQEAHLDAQYEHNGVAAHYLAHEAHPALPAKLHQLAAEQHGEHAAFHAAQGKLHHQKFREANRKAGTSVGTPAKITEAHAIENTYAQSSAAHAGHGQAWLSQGHARAALAHLHSAVAHRHAETVNKHAANDPLAPPANRQWSQTLAEGHRKQAKGHVMVAGAHTPGKQPRIPPGYRPLTPGGSMGGARKSFHEAIYAQASVPRKVYAPKAKPPPTRFHKILNYGKKS</sequence>
<feature type="signal peptide" evidence="1">
    <location>
        <begin position="1"/>
        <end position="23"/>
    </location>
</feature>
<accession>A0A409WK44</accession>
<evidence type="ECO:0000313" key="2">
    <source>
        <dbReference type="EMBL" id="PPQ78800.1"/>
    </source>
</evidence>
<gene>
    <name evidence="2" type="ORF">CVT26_005705</name>
</gene>
<evidence type="ECO:0000313" key="3">
    <source>
        <dbReference type="Proteomes" id="UP000284706"/>
    </source>
</evidence>
<name>A0A409WK44_9AGAR</name>